<evidence type="ECO:0000256" key="8">
    <source>
        <dbReference type="ARBA" id="ARBA00050488"/>
    </source>
</evidence>
<comment type="pathway">
    <text evidence="1 10">Purine metabolism; IMP biosynthesis via de novo pathway; IMP from 5-formamido-1-(5-phospho-D-ribosyl)imidazole-4-carboxamide: step 1/1.</text>
</comment>
<evidence type="ECO:0000259" key="11">
    <source>
        <dbReference type="PROSITE" id="PS51855"/>
    </source>
</evidence>
<feature type="domain" description="MGS-like" evidence="11">
    <location>
        <begin position="1"/>
        <end position="147"/>
    </location>
</feature>
<dbReference type="PIRSF" id="PIRSF000414">
    <property type="entry name" value="AICARFT_IMPCHas"/>
    <property type="match status" value="1"/>
</dbReference>
<evidence type="ECO:0000256" key="3">
    <source>
        <dbReference type="ARBA" id="ARBA00007667"/>
    </source>
</evidence>
<dbReference type="PANTHER" id="PTHR11692:SF0">
    <property type="entry name" value="BIFUNCTIONAL PURINE BIOSYNTHESIS PROTEIN ATIC"/>
    <property type="match status" value="1"/>
</dbReference>
<sequence length="519" mass="57891">MIRIKRAIISVSDKKGIVELARELRKFKVEIISTGGTARKLENAGIRVKKISKVTGFPELLEGRVKTLHPKIFAGLLARRDKAKHLKELEKQNIGLIDLVVVNLYPFEKTVKNERANEAEIIENIDIGGPSLLRAAAKNFSDVVVVTRPERYGEIIAELNKNNGQISRKTSKNLILDVFQLTSWYDHLISQYFQKMAGEEEFPDAKEIFLEKIQNLRYGENPHQKASFYRERVLEKGNFLTEAKKLQGKEISFNNLLDLEAALSIVQEFKEPAAVVIKHTNPAGVALDKDVTAAYRKAYKTDPVSAFGSVVALNRKVDKSFAREIKNRFVEAVIAPDFSGDALEILAKKKNLRLLQLPTPHSPLPQSYDYRRVSGGLLIQEKNNKLFGGELKTATKRKPTKKEIEDLKFAWAVAKHTKSNTIVLAKNKTTLGVGAGQMSRVDASEIAIRKSEKSNLKIKGSVAASDAFFPFPDGVNLLAEKGITAIIQPGGSLRDKEVIAAADKNKIAMVFTGMRHFKH</sequence>
<dbReference type="EC" id="2.1.2.3" evidence="10"/>
<accession>A0A2M7EA54</accession>
<reference evidence="13" key="1">
    <citation type="submission" date="2017-09" db="EMBL/GenBank/DDBJ databases">
        <title>Depth-based differentiation of microbial function through sediment-hosted aquifers and enrichment of novel symbionts in the deep terrestrial subsurface.</title>
        <authorList>
            <person name="Probst A.J."/>
            <person name="Ladd B."/>
            <person name="Jarett J.K."/>
            <person name="Geller-Mcgrath D.E."/>
            <person name="Sieber C.M.K."/>
            <person name="Emerson J.B."/>
            <person name="Anantharaman K."/>
            <person name="Thomas B.C."/>
            <person name="Malmstrom R."/>
            <person name="Stieglmeier M."/>
            <person name="Klingl A."/>
            <person name="Woyke T."/>
            <person name="Ryan C.M."/>
            <person name="Banfield J.F."/>
        </authorList>
    </citation>
    <scope>NUCLEOTIDE SEQUENCE [LARGE SCALE GENOMIC DNA]</scope>
</reference>
<evidence type="ECO:0000256" key="1">
    <source>
        <dbReference type="ARBA" id="ARBA00004844"/>
    </source>
</evidence>
<dbReference type="SUPFAM" id="SSF52335">
    <property type="entry name" value="Methylglyoxal synthase-like"/>
    <property type="match status" value="1"/>
</dbReference>
<dbReference type="GO" id="GO:0006189">
    <property type="term" value="P:'de novo' IMP biosynthetic process"/>
    <property type="evidence" value="ECO:0007669"/>
    <property type="project" value="UniProtKB-UniRule"/>
</dbReference>
<evidence type="ECO:0000256" key="5">
    <source>
        <dbReference type="ARBA" id="ARBA00022755"/>
    </source>
</evidence>
<dbReference type="NCBIfam" id="TIGR00355">
    <property type="entry name" value="purH"/>
    <property type="match status" value="1"/>
</dbReference>
<dbReference type="Pfam" id="PF02142">
    <property type="entry name" value="MGS"/>
    <property type="match status" value="1"/>
</dbReference>
<dbReference type="Pfam" id="PF01808">
    <property type="entry name" value="AICARFT_IMPCHas"/>
    <property type="match status" value="1"/>
</dbReference>
<dbReference type="SMART" id="SM00851">
    <property type="entry name" value="MGS"/>
    <property type="match status" value="1"/>
</dbReference>
<evidence type="ECO:0000256" key="2">
    <source>
        <dbReference type="ARBA" id="ARBA00004954"/>
    </source>
</evidence>
<keyword evidence="6 10" id="KW-0378">Hydrolase</keyword>
<dbReference type="CDD" id="cd01421">
    <property type="entry name" value="IMPCH"/>
    <property type="match status" value="1"/>
</dbReference>
<dbReference type="PROSITE" id="PS51855">
    <property type="entry name" value="MGS"/>
    <property type="match status" value="1"/>
</dbReference>
<dbReference type="FunFam" id="3.40.50.1380:FF:000001">
    <property type="entry name" value="Bifunctional purine biosynthesis protein PurH"/>
    <property type="match status" value="1"/>
</dbReference>
<dbReference type="InterPro" id="IPR016193">
    <property type="entry name" value="Cytidine_deaminase-like"/>
</dbReference>
<keyword evidence="4 10" id="KW-0808">Transferase</keyword>
<dbReference type="InterPro" id="IPR036914">
    <property type="entry name" value="MGS-like_dom_sf"/>
</dbReference>
<proteinExistence type="inferred from homology"/>
<dbReference type="GO" id="GO:0004643">
    <property type="term" value="F:phosphoribosylaminoimidazolecarboxamide formyltransferase activity"/>
    <property type="evidence" value="ECO:0007669"/>
    <property type="project" value="UniProtKB-UniRule"/>
</dbReference>
<dbReference type="FunFam" id="3.40.140.20:FF:000001">
    <property type="entry name" value="Bifunctional purine biosynthesis protein PurH"/>
    <property type="match status" value="1"/>
</dbReference>
<evidence type="ECO:0000256" key="6">
    <source>
        <dbReference type="ARBA" id="ARBA00022801"/>
    </source>
</evidence>
<comment type="catalytic activity">
    <reaction evidence="9 10">
        <text>IMP + H2O = 5-formamido-1-(5-phospho-D-ribosyl)imidazole-4-carboxamide</text>
        <dbReference type="Rhea" id="RHEA:18445"/>
        <dbReference type="ChEBI" id="CHEBI:15377"/>
        <dbReference type="ChEBI" id="CHEBI:58053"/>
        <dbReference type="ChEBI" id="CHEBI:58467"/>
        <dbReference type="EC" id="3.5.4.10"/>
    </reaction>
</comment>
<evidence type="ECO:0000313" key="12">
    <source>
        <dbReference type="EMBL" id="PIV64630.1"/>
    </source>
</evidence>
<evidence type="ECO:0000256" key="9">
    <source>
        <dbReference type="ARBA" id="ARBA00050687"/>
    </source>
</evidence>
<comment type="similarity">
    <text evidence="3 10">Belongs to the PurH family.</text>
</comment>
<keyword evidence="7 10" id="KW-0511">Multifunctional enzyme</keyword>
<gene>
    <name evidence="10 12" type="primary">purH</name>
    <name evidence="12" type="ORF">COS11_01180</name>
</gene>
<comment type="domain">
    <text evidence="10">The IMP cyclohydrolase activity resides in the N-terminal region.</text>
</comment>
<dbReference type="Proteomes" id="UP000228886">
    <property type="component" value="Unassembled WGS sequence"/>
</dbReference>
<name>A0A2M7EA54_9BACT</name>
<evidence type="ECO:0000256" key="10">
    <source>
        <dbReference type="HAMAP-Rule" id="MF_00139"/>
    </source>
</evidence>
<evidence type="ECO:0000256" key="4">
    <source>
        <dbReference type="ARBA" id="ARBA00022679"/>
    </source>
</evidence>
<organism evidence="12 13">
    <name type="scientific">bacterium (Candidatus Ratteibacteria) CG01_land_8_20_14_3_00_40_19</name>
    <dbReference type="NCBI Taxonomy" id="2014290"/>
    <lineage>
        <taxon>Bacteria</taxon>
        <taxon>Candidatus Ratteibacteria</taxon>
    </lineage>
</organism>
<evidence type="ECO:0000313" key="13">
    <source>
        <dbReference type="Proteomes" id="UP000228886"/>
    </source>
</evidence>
<dbReference type="Gene3D" id="3.40.140.20">
    <property type="match status" value="2"/>
</dbReference>
<evidence type="ECO:0000256" key="7">
    <source>
        <dbReference type="ARBA" id="ARBA00023268"/>
    </source>
</evidence>
<dbReference type="GO" id="GO:0005829">
    <property type="term" value="C:cytosol"/>
    <property type="evidence" value="ECO:0007669"/>
    <property type="project" value="TreeGrafter"/>
</dbReference>
<comment type="catalytic activity">
    <reaction evidence="8 10">
        <text>(6R)-10-formyltetrahydrofolate + 5-amino-1-(5-phospho-beta-D-ribosyl)imidazole-4-carboxamide = 5-formamido-1-(5-phospho-D-ribosyl)imidazole-4-carboxamide + (6S)-5,6,7,8-tetrahydrofolate</text>
        <dbReference type="Rhea" id="RHEA:22192"/>
        <dbReference type="ChEBI" id="CHEBI:57453"/>
        <dbReference type="ChEBI" id="CHEBI:58467"/>
        <dbReference type="ChEBI" id="CHEBI:58475"/>
        <dbReference type="ChEBI" id="CHEBI:195366"/>
        <dbReference type="EC" id="2.1.2.3"/>
    </reaction>
</comment>
<dbReference type="GO" id="GO:0003937">
    <property type="term" value="F:IMP cyclohydrolase activity"/>
    <property type="evidence" value="ECO:0007669"/>
    <property type="project" value="UniProtKB-UniRule"/>
</dbReference>
<dbReference type="Gene3D" id="3.40.50.1380">
    <property type="entry name" value="Methylglyoxal synthase-like domain"/>
    <property type="match status" value="1"/>
</dbReference>
<protein>
    <recommendedName>
        <fullName evidence="10">Bifunctional purine biosynthesis protein PurH</fullName>
    </recommendedName>
    <domain>
        <recommendedName>
            <fullName evidence="10">Phosphoribosylaminoimidazolecarboxamide formyltransferase</fullName>
            <ecNumber evidence="10">2.1.2.3</ecNumber>
        </recommendedName>
        <alternativeName>
            <fullName evidence="10">AICAR transformylase</fullName>
        </alternativeName>
    </domain>
    <domain>
        <recommendedName>
            <fullName evidence="10">IMP cyclohydrolase</fullName>
            <ecNumber evidence="10">3.5.4.10</ecNumber>
        </recommendedName>
        <alternativeName>
            <fullName evidence="10">ATIC</fullName>
        </alternativeName>
        <alternativeName>
            <fullName evidence="10">IMP synthase</fullName>
        </alternativeName>
        <alternativeName>
            <fullName evidence="10">Inosinicase</fullName>
        </alternativeName>
    </domain>
</protein>
<dbReference type="InterPro" id="IPR011607">
    <property type="entry name" value="MGS-like_dom"/>
</dbReference>
<dbReference type="FunFam" id="3.40.140.20:FF:000002">
    <property type="entry name" value="Bifunctional purine biosynthesis protein PurH"/>
    <property type="match status" value="1"/>
</dbReference>
<comment type="pathway">
    <text evidence="2 10">Purine metabolism; IMP biosynthesis via de novo pathway; 5-formamido-1-(5-phospho-D-ribosyl)imidazole-4-carboxamide from 5-amino-1-(5-phospho-D-ribosyl)imidazole-4-carboxamide (10-formyl THF route): step 1/1.</text>
</comment>
<dbReference type="NCBIfam" id="NF002049">
    <property type="entry name" value="PRK00881.1"/>
    <property type="match status" value="1"/>
</dbReference>
<dbReference type="EMBL" id="PETL01000060">
    <property type="protein sequence ID" value="PIV64630.1"/>
    <property type="molecule type" value="Genomic_DNA"/>
</dbReference>
<dbReference type="PANTHER" id="PTHR11692">
    <property type="entry name" value="BIFUNCTIONAL PURINE BIOSYNTHESIS PROTEIN PURH"/>
    <property type="match status" value="1"/>
</dbReference>
<keyword evidence="5 10" id="KW-0658">Purine biosynthesis</keyword>
<dbReference type="UniPathway" id="UPA00074">
    <property type="reaction ID" value="UER00133"/>
</dbReference>
<dbReference type="InterPro" id="IPR024051">
    <property type="entry name" value="AICAR_Tfase_dup_dom_sf"/>
</dbReference>
<comment type="caution">
    <text evidence="12">The sequence shown here is derived from an EMBL/GenBank/DDBJ whole genome shotgun (WGS) entry which is preliminary data.</text>
</comment>
<dbReference type="SMART" id="SM00798">
    <property type="entry name" value="AICARFT_IMPCHas"/>
    <property type="match status" value="1"/>
</dbReference>
<dbReference type="InterPro" id="IPR002695">
    <property type="entry name" value="PurH-like"/>
</dbReference>
<dbReference type="AlphaFoldDB" id="A0A2M7EA54"/>
<dbReference type="EC" id="3.5.4.10" evidence="10"/>
<dbReference type="HAMAP" id="MF_00139">
    <property type="entry name" value="PurH"/>
    <property type="match status" value="1"/>
</dbReference>
<dbReference type="SUPFAM" id="SSF53927">
    <property type="entry name" value="Cytidine deaminase-like"/>
    <property type="match status" value="1"/>
</dbReference>